<evidence type="ECO:0000313" key="2">
    <source>
        <dbReference type="EMBL" id="RKP03671.1"/>
    </source>
</evidence>
<organism evidence="2 3">
    <name type="scientific">Caulochytrium protostelioides</name>
    <dbReference type="NCBI Taxonomy" id="1555241"/>
    <lineage>
        <taxon>Eukaryota</taxon>
        <taxon>Fungi</taxon>
        <taxon>Fungi incertae sedis</taxon>
        <taxon>Chytridiomycota</taxon>
        <taxon>Chytridiomycota incertae sedis</taxon>
        <taxon>Chytridiomycetes</taxon>
        <taxon>Caulochytriales</taxon>
        <taxon>Caulochytriaceae</taxon>
        <taxon>Caulochytrium</taxon>
    </lineage>
</organism>
<reference evidence="3" key="1">
    <citation type="journal article" date="2018" name="Nat. Microbiol.">
        <title>Leveraging single-cell genomics to expand the fungal tree of life.</title>
        <authorList>
            <person name="Ahrendt S.R."/>
            <person name="Quandt C.A."/>
            <person name="Ciobanu D."/>
            <person name="Clum A."/>
            <person name="Salamov A."/>
            <person name="Andreopoulos B."/>
            <person name="Cheng J.F."/>
            <person name="Woyke T."/>
            <person name="Pelin A."/>
            <person name="Henrissat B."/>
            <person name="Reynolds N.K."/>
            <person name="Benny G.L."/>
            <person name="Smith M.E."/>
            <person name="James T.Y."/>
            <person name="Grigoriev I.V."/>
        </authorList>
    </citation>
    <scope>NUCLEOTIDE SEQUENCE [LARGE SCALE GENOMIC DNA]</scope>
    <source>
        <strain evidence="3">ATCC 52028</strain>
    </source>
</reference>
<name>A0A4P9XET3_9FUNG</name>
<feature type="compositionally biased region" description="Polar residues" evidence="1">
    <location>
        <begin position="46"/>
        <end position="55"/>
    </location>
</feature>
<accession>A0A4P9XET3</accession>
<evidence type="ECO:0000313" key="3">
    <source>
        <dbReference type="Proteomes" id="UP000274922"/>
    </source>
</evidence>
<feature type="region of interest" description="Disordered" evidence="1">
    <location>
        <begin position="189"/>
        <end position="215"/>
    </location>
</feature>
<feature type="region of interest" description="Disordered" evidence="1">
    <location>
        <begin position="46"/>
        <end position="84"/>
    </location>
</feature>
<proteinExistence type="predicted"/>
<dbReference type="AlphaFoldDB" id="A0A4P9XET3"/>
<feature type="compositionally biased region" description="Polar residues" evidence="1">
    <location>
        <begin position="68"/>
        <end position="80"/>
    </location>
</feature>
<sequence>MPSPGGAAPRHGLPAGLSPARLAAYMPHAAHRGLYPIMGYAPSSAYSDTGASSMERSGVHGPSRPGSDVSSEWSHGTASPMQVGDRGISLGIRGRVFSDDVLVARYGRADGLQRGMGMGMSMGMSMGMGMSLDPFSPNRDSDAVTPAVWPRVATRVLCARRGRRPPAISPPEQEALDWWGEGGFSASASAAATTTTAHQVDRVDRRRTRGTCEAR</sequence>
<feature type="compositionally biased region" description="Basic and acidic residues" evidence="1">
    <location>
        <begin position="199"/>
        <end position="215"/>
    </location>
</feature>
<dbReference type="Proteomes" id="UP000274922">
    <property type="component" value="Unassembled WGS sequence"/>
</dbReference>
<protein>
    <submittedName>
        <fullName evidence="2">Uncharacterized protein</fullName>
    </submittedName>
</protein>
<dbReference type="EMBL" id="ML014119">
    <property type="protein sequence ID" value="RKP03671.1"/>
    <property type="molecule type" value="Genomic_DNA"/>
</dbReference>
<gene>
    <name evidence="2" type="ORF">CXG81DRAFT_16771</name>
</gene>
<keyword evidence="3" id="KW-1185">Reference proteome</keyword>
<evidence type="ECO:0000256" key="1">
    <source>
        <dbReference type="SAM" id="MobiDB-lite"/>
    </source>
</evidence>